<sequence length="341" mass="38422">MEGSELRGVPRRKWKSESAEIPTLRPWYNYQQQQGDKEGRVEEGRDLRGSGAKKEGGRVEMTVRLNEVRHSSYFVSCDARRLGYIYSSNGTTHSDPNEIKWLRGCENIDVTTLGKFSLPIVSIGLLKIGRFSNASYVGYETIVKIVWVLTAEILLSCRSLRSSCAFINEKGRKDAVGTLSEHCCVGQETMEQTMVRLSFWAEPQQKQVKYGRRLERADRRVIETYTKAEYKRNRGTVNKAGVRESHRFHGRAKYRYLRGGGSAVCALVFVSFRQSGIRALEALVHRSRKTSWTGTSTATLKASRLPLSVRITMSDLFGRLNSGAAGNNVGRAGNMEIAEHR</sequence>
<organism evidence="2 3">
    <name type="scientific">Vespula pensylvanica</name>
    <name type="common">Western yellow jacket</name>
    <name type="synonym">Wasp</name>
    <dbReference type="NCBI Taxonomy" id="30213"/>
    <lineage>
        <taxon>Eukaryota</taxon>
        <taxon>Metazoa</taxon>
        <taxon>Ecdysozoa</taxon>
        <taxon>Arthropoda</taxon>
        <taxon>Hexapoda</taxon>
        <taxon>Insecta</taxon>
        <taxon>Pterygota</taxon>
        <taxon>Neoptera</taxon>
        <taxon>Endopterygota</taxon>
        <taxon>Hymenoptera</taxon>
        <taxon>Apocrita</taxon>
        <taxon>Aculeata</taxon>
        <taxon>Vespoidea</taxon>
        <taxon>Vespidae</taxon>
        <taxon>Vespinae</taxon>
        <taxon>Vespula</taxon>
    </lineage>
</organism>
<evidence type="ECO:0000313" key="2">
    <source>
        <dbReference type="EMBL" id="KAF7426852.1"/>
    </source>
</evidence>
<comment type="caution">
    <text evidence="2">The sequence shown here is derived from an EMBL/GenBank/DDBJ whole genome shotgun (WGS) entry which is preliminary data.</text>
</comment>
<proteinExistence type="predicted"/>
<gene>
    <name evidence="2" type="ORF">H0235_006546</name>
</gene>
<evidence type="ECO:0000256" key="1">
    <source>
        <dbReference type="SAM" id="MobiDB-lite"/>
    </source>
</evidence>
<accession>A0A834P369</accession>
<feature type="compositionally biased region" description="Basic and acidic residues" evidence="1">
    <location>
        <begin position="35"/>
        <end position="55"/>
    </location>
</feature>
<reference evidence="2" key="1">
    <citation type="journal article" date="2020" name="G3 (Bethesda)">
        <title>High-Quality Assemblies for Three Invasive Social Wasps from the &lt;i&gt;Vespula&lt;/i&gt; Genus.</title>
        <authorList>
            <person name="Harrop T.W.R."/>
            <person name="Guhlin J."/>
            <person name="McLaughlin G.M."/>
            <person name="Permina E."/>
            <person name="Stockwell P."/>
            <person name="Gilligan J."/>
            <person name="Le Lec M.F."/>
            <person name="Gruber M.A.M."/>
            <person name="Quinn O."/>
            <person name="Lovegrove M."/>
            <person name="Duncan E.J."/>
            <person name="Remnant E.J."/>
            <person name="Van Eeckhoven J."/>
            <person name="Graham B."/>
            <person name="Knapp R.A."/>
            <person name="Langford K.W."/>
            <person name="Kronenberg Z."/>
            <person name="Press M.O."/>
            <person name="Eacker S.M."/>
            <person name="Wilson-Rankin E.E."/>
            <person name="Purcell J."/>
            <person name="Lester P.J."/>
            <person name="Dearden P.K."/>
        </authorList>
    </citation>
    <scope>NUCLEOTIDE SEQUENCE</scope>
    <source>
        <strain evidence="2">Volc-1</strain>
    </source>
</reference>
<evidence type="ECO:0000313" key="3">
    <source>
        <dbReference type="Proteomes" id="UP000600918"/>
    </source>
</evidence>
<feature type="region of interest" description="Disordered" evidence="1">
    <location>
        <begin position="25"/>
        <end position="55"/>
    </location>
</feature>
<dbReference type="Proteomes" id="UP000600918">
    <property type="component" value="Unassembled WGS sequence"/>
</dbReference>
<name>A0A834P369_VESPE</name>
<keyword evidence="3" id="KW-1185">Reference proteome</keyword>
<dbReference type="EMBL" id="JACSDY010000005">
    <property type="protein sequence ID" value="KAF7426852.1"/>
    <property type="molecule type" value="Genomic_DNA"/>
</dbReference>
<protein>
    <submittedName>
        <fullName evidence="2">Uncharacterized protein</fullName>
    </submittedName>
</protein>
<dbReference type="AlphaFoldDB" id="A0A834P369"/>